<feature type="domain" description="CusB-like beta-barrel" evidence="8">
    <location>
        <begin position="251"/>
        <end position="327"/>
    </location>
</feature>
<dbReference type="PANTHER" id="PTHR30097:SF15">
    <property type="entry name" value="CATION EFFLUX SYSTEM PROTEIN CUSB"/>
    <property type="match status" value="1"/>
</dbReference>
<dbReference type="Pfam" id="PF25869">
    <property type="entry name" value="3HB_CusB"/>
    <property type="match status" value="1"/>
</dbReference>
<comment type="caution">
    <text evidence="10">The sequence shown here is derived from an EMBL/GenBank/DDBJ whole genome shotgun (WGS) entry which is preliminary data.</text>
</comment>
<feature type="domain" description="CusB-like barrel-sandwich hybrid" evidence="7">
    <location>
        <begin position="130"/>
        <end position="246"/>
    </location>
</feature>
<organism evidence="10 11">
    <name type="scientific">Hephaestia caeni</name>
    <dbReference type="NCBI Taxonomy" id="645617"/>
    <lineage>
        <taxon>Bacteria</taxon>
        <taxon>Pseudomonadati</taxon>
        <taxon>Pseudomonadota</taxon>
        <taxon>Alphaproteobacteria</taxon>
        <taxon>Sphingomonadales</taxon>
        <taxon>Sphingomonadaceae</taxon>
        <taxon>Hephaestia</taxon>
    </lineage>
</organism>
<dbReference type="InterPro" id="IPR058791">
    <property type="entry name" value="3HB_CusB"/>
</dbReference>
<dbReference type="Proteomes" id="UP000266568">
    <property type="component" value="Unassembled WGS sequence"/>
</dbReference>
<dbReference type="GO" id="GO:0046914">
    <property type="term" value="F:transition metal ion binding"/>
    <property type="evidence" value="ECO:0007669"/>
    <property type="project" value="TreeGrafter"/>
</dbReference>
<evidence type="ECO:0000259" key="6">
    <source>
        <dbReference type="Pfam" id="PF25869"/>
    </source>
</evidence>
<feature type="domain" description="Heavy metal binding" evidence="5">
    <location>
        <begin position="51"/>
        <end position="76"/>
    </location>
</feature>
<dbReference type="Gene3D" id="2.40.420.20">
    <property type="match status" value="1"/>
</dbReference>
<accession>A0A397PF20</accession>
<dbReference type="InterPro" id="IPR045800">
    <property type="entry name" value="HMBD"/>
</dbReference>
<dbReference type="InterPro" id="IPR058792">
    <property type="entry name" value="Beta-barrel_RND_2"/>
</dbReference>
<evidence type="ECO:0000256" key="3">
    <source>
        <dbReference type="ARBA" id="ARBA00022729"/>
    </source>
</evidence>
<feature type="domain" description="CusB-like three alpha-helical bundle" evidence="6">
    <location>
        <begin position="166"/>
        <end position="213"/>
    </location>
</feature>
<name>A0A397PF20_9SPHN</name>
<dbReference type="InterPro" id="IPR058649">
    <property type="entry name" value="CzcB_C"/>
</dbReference>
<dbReference type="InterPro" id="IPR021647">
    <property type="entry name" value="CusF_Ec"/>
</dbReference>
<evidence type="ECO:0000259" key="9">
    <source>
        <dbReference type="Pfam" id="PF25975"/>
    </source>
</evidence>
<dbReference type="Pfam" id="PF25954">
    <property type="entry name" value="Beta-barrel_RND_2"/>
    <property type="match status" value="1"/>
</dbReference>
<feature type="domain" description="CzcB-like C-terminal circularly permuted SH3-like" evidence="9">
    <location>
        <begin position="334"/>
        <end position="393"/>
    </location>
</feature>
<dbReference type="Pfam" id="PF11604">
    <property type="entry name" value="CusF_Ec"/>
    <property type="match status" value="1"/>
</dbReference>
<dbReference type="InterPro" id="IPR006143">
    <property type="entry name" value="RND_pump_MFP"/>
</dbReference>
<dbReference type="SUPFAM" id="SSF111369">
    <property type="entry name" value="HlyD-like secretion proteins"/>
    <property type="match status" value="1"/>
</dbReference>
<keyword evidence="2" id="KW-0813">Transport</keyword>
<dbReference type="Pfam" id="PF25919">
    <property type="entry name" value="BSH_CusB"/>
    <property type="match status" value="1"/>
</dbReference>
<dbReference type="Pfam" id="PF25975">
    <property type="entry name" value="CzcB_C"/>
    <property type="match status" value="1"/>
</dbReference>
<dbReference type="Gene3D" id="2.40.50.100">
    <property type="match status" value="1"/>
</dbReference>
<evidence type="ECO:0000259" key="7">
    <source>
        <dbReference type="Pfam" id="PF25919"/>
    </source>
</evidence>
<evidence type="ECO:0000259" key="8">
    <source>
        <dbReference type="Pfam" id="PF25954"/>
    </source>
</evidence>
<evidence type="ECO:0000259" key="5">
    <source>
        <dbReference type="Pfam" id="PF19335"/>
    </source>
</evidence>
<dbReference type="FunFam" id="2.40.420.20:FF:000003">
    <property type="entry name" value="Cation efflux system protein cusB"/>
    <property type="match status" value="1"/>
</dbReference>
<gene>
    <name evidence="10" type="ORF">DFR49_2512</name>
</gene>
<dbReference type="InterPro" id="IPR051909">
    <property type="entry name" value="MFP_Cation_Efflux"/>
</dbReference>
<dbReference type="FunFam" id="2.40.30.170:FF:000010">
    <property type="entry name" value="Efflux RND transporter periplasmic adaptor subunit"/>
    <property type="match status" value="1"/>
</dbReference>
<dbReference type="RefSeq" id="WP_119035944.1">
    <property type="nucleotide sequence ID" value="NZ_QXDC01000003.1"/>
</dbReference>
<protein>
    <submittedName>
        <fullName evidence="10">Cu(I)/Ag(I) efflux system membrane fusion protein</fullName>
    </submittedName>
</protein>
<dbReference type="OrthoDB" id="9806939at2"/>
<dbReference type="PANTHER" id="PTHR30097">
    <property type="entry name" value="CATION EFFLUX SYSTEM PROTEIN CUSB"/>
    <property type="match status" value="1"/>
</dbReference>
<dbReference type="Gene3D" id="2.40.30.170">
    <property type="match status" value="1"/>
</dbReference>
<evidence type="ECO:0000313" key="11">
    <source>
        <dbReference type="Proteomes" id="UP000266568"/>
    </source>
</evidence>
<dbReference type="InterPro" id="IPR058790">
    <property type="entry name" value="BSH_CusB"/>
</dbReference>
<proteinExistence type="inferred from homology"/>
<evidence type="ECO:0000256" key="2">
    <source>
        <dbReference type="ARBA" id="ARBA00022448"/>
    </source>
</evidence>
<dbReference type="InterPro" id="IPR042230">
    <property type="entry name" value="CusF_sf"/>
</dbReference>
<sequence length="499" mass="51871">MKPADLVPRTAASRAILLAIGVSGAVGFTAARLTEHAASPPSADSGRKVLYWYDPMIPDQHFDHSGKSPMGMEMVPRYADQGAGKAATPGVIVSPAEMQQLGARIVTAKRGTLASAVTAPGTIAYDERNVALVQPRASGFVERVYGRAPDDVIGAGAPLADLLVPEWGGAQTEYLAASRSGDAALARAARERLLLLGMAPGLIDSVARSGRPHPVVTIRSPIGGAIKSLGVRKGMTVSQGQTLAEIDGLATVWLDTAVPETIAGKLRVGAPISATVGAFPNETFPGRISAILPQADTASHTLTVRAELSNRNGKLRPGMFATVSLNQGSREALLVPSEALIRTGTRTLVMLAEPGGRYRPAEVRTGAESDGRTEILAGLREGEKIVASGQFLIDSEASLTGIQARAVDAVGGSDEEAATPKVSTATYRTSGRIEKLDSGAITISHQPVPALGWPAMTMTFRVPDSKLVAGYKAGDSVAFAFSQPPQGPTLTSIAHETGR</sequence>
<reference evidence="10 11" key="1">
    <citation type="submission" date="2018-08" db="EMBL/GenBank/DDBJ databases">
        <title>Genomic Encyclopedia of Type Strains, Phase IV (KMG-IV): sequencing the most valuable type-strain genomes for metagenomic binning, comparative biology and taxonomic classification.</title>
        <authorList>
            <person name="Goeker M."/>
        </authorList>
    </citation>
    <scope>NUCLEOTIDE SEQUENCE [LARGE SCALE GENOMIC DNA]</scope>
    <source>
        <strain evidence="10 11">DSM 25527</strain>
    </source>
</reference>
<dbReference type="EMBL" id="QXDC01000003">
    <property type="protein sequence ID" value="RIA44271.1"/>
    <property type="molecule type" value="Genomic_DNA"/>
</dbReference>
<dbReference type="GO" id="GO:0060003">
    <property type="term" value="P:copper ion export"/>
    <property type="evidence" value="ECO:0007669"/>
    <property type="project" value="TreeGrafter"/>
</dbReference>
<dbReference type="GO" id="GO:0016020">
    <property type="term" value="C:membrane"/>
    <property type="evidence" value="ECO:0007669"/>
    <property type="project" value="InterPro"/>
</dbReference>
<evidence type="ECO:0000313" key="10">
    <source>
        <dbReference type="EMBL" id="RIA44271.1"/>
    </source>
</evidence>
<comment type="similarity">
    <text evidence="1">Belongs to the membrane fusion protein (MFP) (TC 8.A.1) family.</text>
</comment>
<evidence type="ECO:0000256" key="4">
    <source>
        <dbReference type="ARBA" id="ARBA00023065"/>
    </source>
</evidence>
<dbReference type="Pfam" id="PF19335">
    <property type="entry name" value="HMBD"/>
    <property type="match status" value="1"/>
</dbReference>
<dbReference type="Gene3D" id="2.40.50.320">
    <property type="entry name" value="Copper binding periplasmic protein CusF"/>
    <property type="match status" value="1"/>
</dbReference>
<keyword evidence="11" id="KW-1185">Reference proteome</keyword>
<dbReference type="Gene3D" id="6.10.140.730">
    <property type="match status" value="1"/>
</dbReference>
<dbReference type="NCBIfam" id="TIGR01730">
    <property type="entry name" value="RND_mfp"/>
    <property type="match status" value="1"/>
</dbReference>
<evidence type="ECO:0000256" key="1">
    <source>
        <dbReference type="ARBA" id="ARBA00009477"/>
    </source>
</evidence>
<keyword evidence="4" id="KW-0406">Ion transport</keyword>
<dbReference type="AlphaFoldDB" id="A0A397PF20"/>
<keyword evidence="3" id="KW-0732">Signal</keyword>
<dbReference type="GO" id="GO:0030288">
    <property type="term" value="C:outer membrane-bounded periplasmic space"/>
    <property type="evidence" value="ECO:0007669"/>
    <property type="project" value="TreeGrafter"/>
</dbReference>
<dbReference type="GO" id="GO:0022857">
    <property type="term" value="F:transmembrane transporter activity"/>
    <property type="evidence" value="ECO:0007669"/>
    <property type="project" value="InterPro"/>
</dbReference>
<dbReference type="GO" id="GO:0015679">
    <property type="term" value="P:plasma membrane copper ion transport"/>
    <property type="evidence" value="ECO:0007669"/>
    <property type="project" value="TreeGrafter"/>
</dbReference>